<reference evidence="2" key="2">
    <citation type="journal article" date="2023" name="Int. J. Mol. Sci.">
        <title>De Novo Assembly and Annotation of 11 Diverse Shrub Willow (Salix) Genomes Reveals Novel Gene Organization in Sex-Linked Regions.</title>
        <authorList>
            <person name="Hyden B."/>
            <person name="Feng K."/>
            <person name="Yates T.B."/>
            <person name="Jawdy S."/>
            <person name="Cereghino C."/>
            <person name="Smart L.B."/>
            <person name="Muchero W."/>
        </authorList>
    </citation>
    <scope>NUCLEOTIDE SEQUENCE</scope>
    <source>
        <tissue evidence="2">Shoot tip</tissue>
    </source>
</reference>
<keyword evidence="1" id="KW-0812">Transmembrane</keyword>
<reference evidence="2" key="1">
    <citation type="submission" date="2022-11" db="EMBL/GenBank/DDBJ databases">
        <authorList>
            <person name="Hyden B.L."/>
            <person name="Feng K."/>
            <person name="Yates T."/>
            <person name="Jawdy S."/>
            <person name="Smart L.B."/>
            <person name="Muchero W."/>
        </authorList>
    </citation>
    <scope>NUCLEOTIDE SEQUENCE</scope>
    <source>
        <tissue evidence="2">Shoot tip</tissue>
    </source>
</reference>
<evidence type="ECO:0000313" key="3">
    <source>
        <dbReference type="Proteomes" id="UP001151752"/>
    </source>
</evidence>
<dbReference type="PANTHER" id="PTHR34656:SF2">
    <property type="entry name" value="TRANSMEMBRANE PROTEIN"/>
    <property type="match status" value="1"/>
</dbReference>
<protein>
    <submittedName>
        <fullName evidence="2">PYRROLINE-5-CARBOXYLATE REDUCTASE</fullName>
    </submittedName>
</protein>
<organism evidence="2 3">
    <name type="scientific">Salix koriyanagi</name>
    <dbReference type="NCBI Taxonomy" id="2511006"/>
    <lineage>
        <taxon>Eukaryota</taxon>
        <taxon>Viridiplantae</taxon>
        <taxon>Streptophyta</taxon>
        <taxon>Embryophyta</taxon>
        <taxon>Tracheophyta</taxon>
        <taxon>Spermatophyta</taxon>
        <taxon>Magnoliopsida</taxon>
        <taxon>eudicotyledons</taxon>
        <taxon>Gunneridae</taxon>
        <taxon>Pentapetalae</taxon>
        <taxon>rosids</taxon>
        <taxon>fabids</taxon>
        <taxon>Malpighiales</taxon>
        <taxon>Salicaceae</taxon>
        <taxon>Saliceae</taxon>
        <taxon>Salix</taxon>
    </lineage>
</organism>
<comment type="caution">
    <text evidence="2">The sequence shown here is derived from an EMBL/GenBank/DDBJ whole genome shotgun (WGS) entry which is preliminary data.</text>
</comment>
<keyword evidence="1" id="KW-0472">Membrane</keyword>
<dbReference type="EMBL" id="JAPFFM010000019">
    <property type="protein sequence ID" value="KAJ6688241.1"/>
    <property type="molecule type" value="Genomic_DNA"/>
</dbReference>
<feature type="transmembrane region" description="Helical" evidence="1">
    <location>
        <begin position="39"/>
        <end position="58"/>
    </location>
</feature>
<keyword evidence="3" id="KW-1185">Reference proteome</keyword>
<evidence type="ECO:0000313" key="2">
    <source>
        <dbReference type="EMBL" id="KAJ6688241.1"/>
    </source>
</evidence>
<gene>
    <name evidence="2" type="ORF">OIU74_016870</name>
</gene>
<evidence type="ECO:0000256" key="1">
    <source>
        <dbReference type="SAM" id="Phobius"/>
    </source>
</evidence>
<feature type="transmembrane region" description="Helical" evidence="1">
    <location>
        <begin position="70"/>
        <end position="93"/>
    </location>
</feature>
<dbReference type="PANTHER" id="PTHR34656">
    <property type="entry name" value="PYRROLINE-5-CARBOXYLATE REDUCTASE"/>
    <property type="match status" value="1"/>
</dbReference>
<sequence>MSKAGWHHQPTHVLTCFSISFHCPINPSIQNNSPRKCPLFFLLSHLFFFFFIRDMPMLSRTTSSSRTTTLLLLFLLILSLLVSFCAAVCSFYASTANTGGLNWAGLFGPVVLVSGILLSLALLVVAARATVLTWITVVVLLAFAGRRRRVLVQQGRKITADVIMYLIRGGA</sequence>
<name>A0A9Q0PHC5_9ROSI</name>
<dbReference type="Proteomes" id="UP001151752">
    <property type="component" value="Chromosome 15W"/>
</dbReference>
<dbReference type="AlphaFoldDB" id="A0A9Q0PHC5"/>
<accession>A0A9Q0PHC5</accession>
<keyword evidence="1" id="KW-1133">Transmembrane helix</keyword>
<proteinExistence type="predicted"/>
<feature type="transmembrane region" description="Helical" evidence="1">
    <location>
        <begin position="113"/>
        <end position="143"/>
    </location>
</feature>